<dbReference type="InterPro" id="IPR039298">
    <property type="entry name" value="ACOT13"/>
</dbReference>
<dbReference type="Gene3D" id="3.10.129.10">
    <property type="entry name" value="Hotdog Thioesterase"/>
    <property type="match status" value="1"/>
</dbReference>
<protein>
    <submittedName>
        <fullName evidence="4">PaaI family thioesterase</fullName>
    </submittedName>
</protein>
<keyword evidence="2" id="KW-0378">Hydrolase</keyword>
<dbReference type="InterPro" id="IPR006683">
    <property type="entry name" value="Thioestr_dom"/>
</dbReference>
<feature type="domain" description="Thioesterase" evidence="3">
    <location>
        <begin position="51"/>
        <end position="112"/>
    </location>
</feature>
<dbReference type="RefSeq" id="WP_278099946.1">
    <property type="nucleotide sequence ID" value="NZ_CP091092.1"/>
</dbReference>
<evidence type="ECO:0000313" key="4">
    <source>
        <dbReference type="EMBL" id="WFN37108.1"/>
    </source>
</evidence>
<evidence type="ECO:0000256" key="2">
    <source>
        <dbReference type="ARBA" id="ARBA00022801"/>
    </source>
</evidence>
<organism evidence="4 5">
    <name type="scientific">Methanomicrobium antiquum</name>
    <dbReference type="NCBI Taxonomy" id="487686"/>
    <lineage>
        <taxon>Archaea</taxon>
        <taxon>Methanobacteriati</taxon>
        <taxon>Methanobacteriota</taxon>
        <taxon>Stenosarchaea group</taxon>
        <taxon>Methanomicrobia</taxon>
        <taxon>Methanomicrobiales</taxon>
        <taxon>Methanomicrobiaceae</taxon>
        <taxon>Methanomicrobium</taxon>
    </lineage>
</organism>
<evidence type="ECO:0000313" key="5">
    <source>
        <dbReference type="Proteomes" id="UP001218895"/>
    </source>
</evidence>
<dbReference type="NCBIfam" id="TIGR00369">
    <property type="entry name" value="unchar_dom_1"/>
    <property type="match status" value="1"/>
</dbReference>
<name>A0AAF0JU17_9EURY</name>
<dbReference type="KEGG" id="manq:L1994_01555"/>
<accession>A0AAF0JU17</accession>
<dbReference type="CDD" id="cd03443">
    <property type="entry name" value="PaaI_thioesterase"/>
    <property type="match status" value="1"/>
</dbReference>
<dbReference type="EMBL" id="CP091092">
    <property type="protein sequence ID" value="WFN37108.1"/>
    <property type="molecule type" value="Genomic_DNA"/>
</dbReference>
<keyword evidence="5" id="KW-1185">Reference proteome</keyword>
<proteinExistence type="inferred from homology"/>
<evidence type="ECO:0000259" key="3">
    <source>
        <dbReference type="Pfam" id="PF03061"/>
    </source>
</evidence>
<sequence length="135" mass="14847">MTYPEELSRLGRGANPYFGLMGIDAESFGDGSAVLSMEVRPDMLNGAGWLQGGVYVSLIDEAMALAIYTILKEDEGIATISENTNFYKGVREGKIYAKARVVRRGRRIIFAEGFCFFENDEKNILAKTTASFAAL</sequence>
<dbReference type="GeneID" id="79949041"/>
<dbReference type="SUPFAM" id="SSF54637">
    <property type="entry name" value="Thioesterase/thiol ester dehydrase-isomerase"/>
    <property type="match status" value="1"/>
</dbReference>
<comment type="similarity">
    <text evidence="1">Belongs to the thioesterase PaaI family.</text>
</comment>
<dbReference type="InterPro" id="IPR029069">
    <property type="entry name" value="HotDog_dom_sf"/>
</dbReference>
<dbReference type="AlphaFoldDB" id="A0AAF0JU17"/>
<dbReference type="Pfam" id="PF03061">
    <property type="entry name" value="4HBT"/>
    <property type="match status" value="1"/>
</dbReference>
<reference evidence="4" key="1">
    <citation type="submission" date="2022-01" db="EMBL/GenBank/DDBJ databases">
        <title>Complete genome of Methanomicrobium antiquum DSM 21220.</title>
        <authorList>
            <person name="Chen S.-C."/>
            <person name="You Y.-T."/>
            <person name="Zhou Y.-Z."/>
            <person name="Lai M.-C."/>
        </authorList>
    </citation>
    <scope>NUCLEOTIDE SEQUENCE</scope>
    <source>
        <strain evidence="4">DSM 21220</strain>
    </source>
</reference>
<dbReference type="PANTHER" id="PTHR21660">
    <property type="entry name" value="THIOESTERASE SUPERFAMILY MEMBER-RELATED"/>
    <property type="match status" value="1"/>
</dbReference>
<evidence type="ECO:0000256" key="1">
    <source>
        <dbReference type="ARBA" id="ARBA00008324"/>
    </source>
</evidence>
<dbReference type="InterPro" id="IPR003736">
    <property type="entry name" value="PAAI_dom"/>
</dbReference>
<gene>
    <name evidence="4" type="ORF">L1994_01555</name>
</gene>
<dbReference type="Proteomes" id="UP001218895">
    <property type="component" value="Chromosome"/>
</dbReference>
<dbReference type="PANTHER" id="PTHR21660:SF1">
    <property type="entry name" value="ACYL-COENZYME A THIOESTERASE 13"/>
    <property type="match status" value="1"/>
</dbReference>
<dbReference type="GO" id="GO:0047617">
    <property type="term" value="F:fatty acyl-CoA hydrolase activity"/>
    <property type="evidence" value="ECO:0007669"/>
    <property type="project" value="InterPro"/>
</dbReference>